<organism evidence="1">
    <name type="scientific">marine metagenome</name>
    <dbReference type="NCBI Taxonomy" id="408172"/>
    <lineage>
        <taxon>unclassified sequences</taxon>
        <taxon>metagenomes</taxon>
        <taxon>ecological metagenomes</taxon>
    </lineage>
</organism>
<reference evidence="1" key="1">
    <citation type="submission" date="2018-05" db="EMBL/GenBank/DDBJ databases">
        <authorList>
            <person name="Lanie J.A."/>
            <person name="Ng W.-L."/>
            <person name="Kazmierczak K.M."/>
            <person name="Andrzejewski T.M."/>
            <person name="Davidsen T.M."/>
            <person name="Wayne K.J."/>
            <person name="Tettelin H."/>
            <person name="Glass J.I."/>
            <person name="Rusch D."/>
            <person name="Podicherti R."/>
            <person name="Tsui H.-C.T."/>
            <person name="Winkler M.E."/>
        </authorList>
    </citation>
    <scope>NUCLEOTIDE SEQUENCE</scope>
</reference>
<dbReference type="EMBL" id="UINC01224131">
    <property type="protein sequence ID" value="SVE53620.1"/>
    <property type="molecule type" value="Genomic_DNA"/>
</dbReference>
<accession>A0A383EB59</accession>
<dbReference type="AlphaFoldDB" id="A0A383EB59"/>
<evidence type="ECO:0000313" key="1">
    <source>
        <dbReference type="EMBL" id="SVE53620.1"/>
    </source>
</evidence>
<sequence>MTKLDQKEDVRTATNYFTFLKLASSV</sequence>
<proteinExistence type="predicted"/>
<gene>
    <name evidence="1" type="ORF">METZ01_LOCUS506474</name>
</gene>
<protein>
    <submittedName>
        <fullName evidence="1">Uncharacterized protein</fullName>
    </submittedName>
</protein>
<name>A0A383EB59_9ZZZZ</name>